<evidence type="ECO:0000259" key="2">
    <source>
        <dbReference type="PROSITE" id="PS51462"/>
    </source>
</evidence>
<dbReference type="AlphaFoldDB" id="A0A8T4C7L6"/>
<dbReference type="PANTHER" id="PTHR10885:SF0">
    <property type="entry name" value="ISOPENTENYL-DIPHOSPHATE DELTA-ISOMERASE"/>
    <property type="match status" value="1"/>
</dbReference>
<protein>
    <submittedName>
        <fullName evidence="3">NUDIX domain-containing protein</fullName>
    </submittedName>
</protein>
<dbReference type="GO" id="GO:0016787">
    <property type="term" value="F:hydrolase activity"/>
    <property type="evidence" value="ECO:0007669"/>
    <property type="project" value="UniProtKB-KW"/>
</dbReference>
<dbReference type="SUPFAM" id="SSF55811">
    <property type="entry name" value="Nudix"/>
    <property type="match status" value="1"/>
</dbReference>
<name>A0A8T4C7L6_9ARCH</name>
<dbReference type="PANTHER" id="PTHR10885">
    <property type="entry name" value="ISOPENTENYL-DIPHOSPHATE DELTA-ISOMERASE"/>
    <property type="match status" value="1"/>
</dbReference>
<evidence type="ECO:0000313" key="4">
    <source>
        <dbReference type="Proteomes" id="UP000774699"/>
    </source>
</evidence>
<feature type="domain" description="Nudix hydrolase" evidence="2">
    <location>
        <begin position="42"/>
        <end position="176"/>
    </location>
</feature>
<keyword evidence="1" id="KW-0378">Hydrolase</keyword>
<gene>
    <name evidence="3" type="ORF">FJY86_04690</name>
</gene>
<dbReference type="EMBL" id="VGJJ01000058">
    <property type="protein sequence ID" value="MBM3282602.1"/>
    <property type="molecule type" value="Genomic_DNA"/>
</dbReference>
<dbReference type="PROSITE" id="PS51462">
    <property type="entry name" value="NUDIX"/>
    <property type="match status" value="1"/>
</dbReference>
<dbReference type="InterPro" id="IPR000086">
    <property type="entry name" value="NUDIX_hydrolase_dom"/>
</dbReference>
<dbReference type="Proteomes" id="UP000774699">
    <property type="component" value="Unassembled WGS sequence"/>
</dbReference>
<dbReference type="InterPro" id="IPR015797">
    <property type="entry name" value="NUDIX_hydrolase-like_dom_sf"/>
</dbReference>
<proteinExistence type="predicted"/>
<organism evidence="3 4">
    <name type="scientific">Candidatus Iainarchaeum sp</name>
    <dbReference type="NCBI Taxonomy" id="3101447"/>
    <lineage>
        <taxon>Archaea</taxon>
        <taxon>Candidatus Iainarchaeota</taxon>
        <taxon>Candidatus Iainarchaeia</taxon>
        <taxon>Candidatus Iainarchaeales</taxon>
        <taxon>Candidatus Iainarchaeaceae</taxon>
        <taxon>Candidatus Iainarchaeum</taxon>
    </lineage>
</organism>
<dbReference type="Gene3D" id="3.90.79.10">
    <property type="entry name" value="Nucleoside Triphosphate Pyrophosphohydrolase"/>
    <property type="match status" value="1"/>
</dbReference>
<sequence length="194" mass="22448">MFMANSNHHSPVKKELEFVDEIDENGNSIGRVEKMDAHLRGIRHAAVHVFVFTSKHELVLQYRSHRKRIYPLKWDTSVGGHVHAGESLDAGVKREMGEELGLHVQPRHLGWADVSDHEGEYHHRERVHYYWVVLPVHTALVPNEEFDDIAFITLEKMPAFISTNNFTATFLAGWKKFSNQLQRVIHAKKINEVK</sequence>
<comment type="caution">
    <text evidence="3">The sequence shown here is derived from an EMBL/GenBank/DDBJ whole genome shotgun (WGS) entry which is preliminary data.</text>
</comment>
<dbReference type="Pfam" id="PF00293">
    <property type="entry name" value="NUDIX"/>
    <property type="match status" value="1"/>
</dbReference>
<dbReference type="CDD" id="cd04692">
    <property type="entry name" value="NUDIX_Hydrolase"/>
    <property type="match status" value="1"/>
</dbReference>
<dbReference type="PROSITE" id="PS00893">
    <property type="entry name" value="NUDIX_BOX"/>
    <property type="match status" value="1"/>
</dbReference>
<evidence type="ECO:0000256" key="1">
    <source>
        <dbReference type="ARBA" id="ARBA00022801"/>
    </source>
</evidence>
<dbReference type="InterPro" id="IPR020084">
    <property type="entry name" value="NUDIX_hydrolase_CS"/>
</dbReference>
<reference evidence="3" key="1">
    <citation type="submission" date="2019-03" db="EMBL/GenBank/DDBJ databases">
        <title>Lake Tanganyika Metagenome-Assembled Genomes (MAGs).</title>
        <authorList>
            <person name="Tran P."/>
        </authorList>
    </citation>
    <scope>NUCLEOTIDE SEQUENCE</scope>
    <source>
        <strain evidence="3">M_DeepCast_50m_m2_156</strain>
    </source>
</reference>
<evidence type="ECO:0000313" key="3">
    <source>
        <dbReference type="EMBL" id="MBM3282602.1"/>
    </source>
</evidence>
<accession>A0A8T4C7L6</accession>